<dbReference type="FunFam" id="3.40.50.300:FF:002145">
    <property type="entry name" value="ABC transporter (MsbA subfamily)"/>
    <property type="match status" value="1"/>
</dbReference>
<dbReference type="GO" id="GO:0140359">
    <property type="term" value="F:ABC-type transporter activity"/>
    <property type="evidence" value="ECO:0007669"/>
    <property type="project" value="InterPro"/>
</dbReference>
<evidence type="ECO:0000256" key="7">
    <source>
        <dbReference type="ARBA" id="ARBA00022840"/>
    </source>
</evidence>
<feature type="transmembrane region" description="Helical" evidence="11">
    <location>
        <begin position="40"/>
        <end position="59"/>
    </location>
</feature>
<feature type="transmembrane region" description="Helical" evidence="11">
    <location>
        <begin position="105"/>
        <end position="125"/>
    </location>
</feature>
<dbReference type="Pfam" id="PF24357">
    <property type="entry name" value="TMD0_ABC"/>
    <property type="match status" value="1"/>
</dbReference>
<feature type="transmembrane region" description="Helical" evidence="11">
    <location>
        <begin position="340"/>
        <end position="360"/>
    </location>
</feature>
<feature type="domain" description="ABC transporter" evidence="12">
    <location>
        <begin position="617"/>
        <end position="853"/>
    </location>
</feature>
<evidence type="ECO:0000256" key="3">
    <source>
        <dbReference type="ARBA" id="ARBA00022448"/>
    </source>
</evidence>
<feature type="transmembrane region" description="Helical" evidence="11">
    <location>
        <begin position="137"/>
        <end position="157"/>
    </location>
</feature>
<keyword evidence="6" id="KW-0547">Nucleotide-binding</keyword>
<dbReference type="InterPro" id="IPR011527">
    <property type="entry name" value="ABC1_TM_dom"/>
</dbReference>
<keyword evidence="4" id="KW-1003">Cell membrane</keyword>
<dbReference type="InterPro" id="IPR036640">
    <property type="entry name" value="ABC1_TM_sf"/>
</dbReference>
<feature type="transmembrane region" description="Helical" evidence="11">
    <location>
        <begin position="902"/>
        <end position="922"/>
    </location>
</feature>
<dbReference type="GO" id="GO:0016887">
    <property type="term" value="F:ATP hydrolysis activity"/>
    <property type="evidence" value="ECO:0007669"/>
    <property type="project" value="InterPro"/>
</dbReference>
<keyword evidence="5 11" id="KW-0812">Transmembrane</keyword>
<dbReference type="InterPro" id="IPR027417">
    <property type="entry name" value="P-loop_NTPase"/>
</dbReference>
<feature type="transmembrane region" description="Helical" evidence="11">
    <location>
        <begin position="937"/>
        <end position="962"/>
    </location>
</feature>
<dbReference type="CDD" id="cd18580">
    <property type="entry name" value="ABC_6TM_ABCC_D2"/>
    <property type="match status" value="1"/>
</dbReference>
<name>A0A5N6Z985_9EURO</name>
<dbReference type="InterPro" id="IPR044746">
    <property type="entry name" value="ABCC_6TM_D1"/>
</dbReference>
<feature type="domain" description="ABC transmembrane type-1" evidence="13">
    <location>
        <begin position="284"/>
        <end position="557"/>
    </location>
</feature>
<dbReference type="GO" id="GO:0005886">
    <property type="term" value="C:plasma membrane"/>
    <property type="evidence" value="ECO:0007669"/>
    <property type="project" value="UniProtKB-SubCell"/>
</dbReference>
<evidence type="ECO:0000259" key="13">
    <source>
        <dbReference type="PROSITE" id="PS50929"/>
    </source>
</evidence>
<feature type="transmembrane region" description="Helical" evidence="11">
    <location>
        <begin position="163"/>
        <end position="182"/>
    </location>
</feature>
<evidence type="ECO:0000256" key="6">
    <source>
        <dbReference type="ARBA" id="ARBA00022741"/>
    </source>
</evidence>
<dbReference type="Pfam" id="PF00664">
    <property type="entry name" value="ABC_membrane"/>
    <property type="match status" value="2"/>
</dbReference>
<dbReference type="EMBL" id="ML739124">
    <property type="protein sequence ID" value="KAE8352610.1"/>
    <property type="molecule type" value="Genomic_DNA"/>
</dbReference>
<dbReference type="GO" id="GO:0005524">
    <property type="term" value="F:ATP binding"/>
    <property type="evidence" value="ECO:0007669"/>
    <property type="project" value="UniProtKB-KW"/>
</dbReference>
<dbReference type="Pfam" id="PF00005">
    <property type="entry name" value="ABC_tran"/>
    <property type="match status" value="2"/>
</dbReference>
<feature type="transmembrane region" description="Helical" evidence="11">
    <location>
        <begin position="413"/>
        <end position="434"/>
    </location>
</feature>
<evidence type="ECO:0000256" key="10">
    <source>
        <dbReference type="ARBA" id="ARBA00023180"/>
    </source>
</evidence>
<keyword evidence="15" id="KW-1185">Reference proteome</keyword>
<keyword evidence="8 11" id="KW-1133">Transmembrane helix</keyword>
<dbReference type="PROSITE" id="PS50929">
    <property type="entry name" value="ABC_TM1F"/>
    <property type="match status" value="2"/>
</dbReference>
<dbReference type="Gene3D" id="3.40.50.300">
    <property type="entry name" value="P-loop containing nucleotide triphosphate hydrolases"/>
    <property type="match status" value="2"/>
</dbReference>
<evidence type="ECO:0000256" key="4">
    <source>
        <dbReference type="ARBA" id="ARBA00022475"/>
    </source>
</evidence>
<dbReference type="CDD" id="cd03244">
    <property type="entry name" value="ABCC_MRP_domain2"/>
    <property type="match status" value="1"/>
</dbReference>
<protein>
    <submittedName>
        <fullName evidence="14">Putative ATP-binding cassette transporter</fullName>
    </submittedName>
</protein>
<evidence type="ECO:0000256" key="8">
    <source>
        <dbReference type="ARBA" id="ARBA00022989"/>
    </source>
</evidence>
<feature type="transmembrane region" description="Helical" evidence="11">
    <location>
        <begin position="316"/>
        <end position="333"/>
    </location>
</feature>
<evidence type="ECO:0000256" key="2">
    <source>
        <dbReference type="ARBA" id="ARBA00009726"/>
    </source>
</evidence>
<proteinExistence type="inferred from homology"/>
<keyword evidence="9 11" id="KW-0472">Membrane</keyword>
<evidence type="ECO:0000256" key="1">
    <source>
        <dbReference type="ARBA" id="ARBA00004651"/>
    </source>
</evidence>
<evidence type="ECO:0000313" key="15">
    <source>
        <dbReference type="Proteomes" id="UP000327118"/>
    </source>
</evidence>
<dbReference type="CDD" id="cd18579">
    <property type="entry name" value="ABC_6TM_ABCC_D1"/>
    <property type="match status" value="1"/>
</dbReference>
<dbReference type="InterPro" id="IPR003593">
    <property type="entry name" value="AAA+_ATPase"/>
</dbReference>
<dbReference type="SUPFAM" id="SSF52540">
    <property type="entry name" value="P-loop containing nucleoside triphosphate hydrolases"/>
    <property type="match status" value="2"/>
</dbReference>
<reference evidence="15" key="1">
    <citation type="submission" date="2019-04" db="EMBL/GenBank/DDBJ databases">
        <title>Friends and foes A comparative genomics studyof 23 Aspergillus species from section Flavi.</title>
        <authorList>
            <consortium name="DOE Joint Genome Institute"/>
            <person name="Kjaerbolling I."/>
            <person name="Vesth T."/>
            <person name="Frisvad J.C."/>
            <person name="Nybo J.L."/>
            <person name="Theobald S."/>
            <person name="Kildgaard S."/>
            <person name="Isbrandt T."/>
            <person name="Kuo A."/>
            <person name="Sato A."/>
            <person name="Lyhne E.K."/>
            <person name="Kogle M.E."/>
            <person name="Wiebenga A."/>
            <person name="Kun R.S."/>
            <person name="Lubbers R.J."/>
            <person name="Makela M.R."/>
            <person name="Barry K."/>
            <person name="Chovatia M."/>
            <person name="Clum A."/>
            <person name="Daum C."/>
            <person name="Haridas S."/>
            <person name="He G."/>
            <person name="LaButti K."/>
            <person name="Lipzen A."/>
            <person name="Mondo S."/>
            <person name="Riley R."/>
            <person name="Salamov A."/>
            <person name="Simmons B.A."/>
            <person name="Magnuson J.K."/>
            <person name="Henrissat B."/>
            <person name="Mortensen U.H."/>
            <person name="Larsen T.O."/>
            <person name="Devries R.P."/>
            <person name="Grigoriev I.V."/>
            <person name="Machida M."/>
            <person name="Baker S.E."/>
            <person name="Andersen M.R."/>
        </authorList>
    </citation>
    <scope>NUCLEOTIDE SEQUENCE [LARGE SCALE GENOMIC DNA]</scope>
    <source>
        <strain evidence="15">CBS 553.77</strain>
    </source>
</reference>
<dbReference type="SUPFAM" id="SSF90123">
    <property type="entry name" value="ABC transporter transmembrane region"/>
    <property type="match status" value="2"/>
</dbReference>
<feature type="transmembrane region" description="Helical" evidence="11">
    <location>
        <begin position="1009"/>
        <end position="1030"/>
    </location>
</feature>
<dbReference type="PANTHER" id="PTHR24223:SF399">
    <property type="entry name" value="ABC TRANSPORTER ATNG"/>
    <property type="match status" value="1"/>
</dbReference>
<sequence length="1459" mass="160883">MEPTSLSSNCSLDADEVFGPVVNYACRNGFDFTLLFEQSMLGILPAAAFLLVSPLRVGYLTKKDAYVRHNSMRLIKITLILAFSAVQLALLVCWARHALPPTKASLPLASINLIVALELLVLSWMEDGRSARPSSLLNAYLLLTLLFDIVQARTLWLRHPQNILSPVLFTVNVGLKAMLLLLESIEKRRYLLDKYQDLPPESTSGIISRSFMWWLNHLFVAGSRCLLTVDDLHGLDKSLSSARVAKKAQCAWSQRRNPPRRFEFPLKMCQALWKPLFLAIFPRICLIGFTFAQPFLIASILNWLNDVQSPRASSTGRGLIGATVLVYLGIAISTLHHNHLLYRFITMFRGAASSLIYQHMLQIPDGGFEDRLAAITLMTTDIDRISACLVDLNECWARAIEVAVGIAILTHSLGWVSVMPVILVIISVCGSTYISRSIGYRQRLWVDAVQQRLTLISSMLTEIQTLRQMGLGQTFVQIIQNKRVNEIQQMASYRWSIVWQNVIQNLPWALAPALTFTAFAAQGHSLDVIKAFSSLSMITLLTNPAAKLLSAIPSTAASLGCFDRIQCFLLISVDDNRHDTQVYTAEKSASRVWSKASALEPIPLSTTTPKATKSFSVVLDNVSIRPATNANVILSNVNLKVPWGELVIIRGAVGSGKSTLLRAILGQIVSETGAIQLATQSLAYCAQTSWLPNTTIRNVICGIFLTDIESSPEIDDEWYRTVLHACDLDRDVHMLPGGDGTFIGGGSSCTLSGGQMHRVALARAVYARKDLVLLDDVLGALDSSSKSLVLERLFGKQGLLRKLNSTVILVTHEAASLPYAIKVFVISDGTLKQDEGGNQMSPGLINCTSRDMGASSKDAVPLPNEKAAQVSKANQLSDLKRSTGDYKLYGYYFRSVGWVNSLLFLLFVIANVFCSTFSQIWLEKWVSHGGGHNSLHIAIYFVLATLEITCMGGYVWTILILISPSTARKLHYVVLKTIMRAAPSKLATMDSGTVLNRLSQDMTLIESQLPVGVLITVSNFFIAIAATALIATGTNYMAITVPFLIVAVFLVQHFYLRTSRQLRLLDLESKSPLYSHYLDTVHGISTIQAFGWERKFLEKNSRLLDISQKPYYLLYCIQRWLALVLDLIVAAEAVLVVSLAVSLKASTSVGLLGVSFNNILSFSSSLSSVITGWTQLEISLGSIARVRNFEMEIPPEETSEASHIPIHWPDRGSIKFHKITAQYNSSAVILKDVSFNVQPGEKVGICGRTGSGKSSLLGTLLGMLNIKSGSILVDNVDLAHVSRETVREQFVAISQEPLILLGCTVRVSADPTGRHSDTEIIHALDRVGIWKGALEERGGLDGEVATRFSRGQNQLFALARAMLKLEGSRTKVLLLDEATSNIDPETDARIQAILRQEPFRSCSILTVAHRINTIEDYDVVIVLDRGRVARVTSAKRRETRLLFMNSFLTIASRTSRPLV</sequence>
<feature type="domain" description="ABC transmembrane type-1" evidence="13">
    <location>
        <begin position="902"/>
        <end position="1177"/>
    </location>
</feature>
<evidence type="ECO:0000259" key="12">
    <source>
        <dbReference type="PROSITE" id="PS50893"/>
    </source>
</evidence>
<feature type="transmembrane region" description="Helical" evidence="11">
    <location>
        <begin position="276"/>
        <end position="304"/>
    </location>
</feature>
<dbReference type="InterPro" id="IPR044726">
    <property type="entry name" value="ABCC_6TM_D2"/>
</dbReference>
<evidence type="ECO:0000313" key="14">
    <source>
        <dbReference type="EMBL" id="KAE8352610.1"/>
    </source>
</evidence>
<comment type="subcellular location">
    <subcellularLocation>
        <location evidence="1">Cell membrane</location>
        <topology evidence="1">Multi-pass membrane protein</topology>
    </subcellularLocation>
</comment>
<evidence type="ECO:0000256" key="9">
    <source>
        <dbReference type="ARBA" id="ARBA00023136"/>
    </source>
</evidence>
<dbReference type="InterPro" id="IPR056227">
    <property type="entry name" value="TMD0_ABC"/>
</dbReference>
<feature type="transmembrane region" description="Helical" evidence="11">
    <location>
        <begin position="79"/>
        <end position="99"/>
    </location>
</feature>
<feature type="transmembrane region" description="Helical" evidence="11">
    <location>
        <begin position="1036"/>
        <end position="1056"/>
    </location>
</feature>
<keyword evidence="7 14" id="KW-0067">ATP-binding</keyword>
<dbReference type="SMART" id="SM00382">
    <property type="entry name" value="AAA"/>
    <property type="match status" value="2"/>
</dbReference>
<dbReference type="FunFam" id="1.20.1560.10:FF:000066">
    <property type="entry name" value="ABC multidrug transporter (Eurofung)"/>
    <property type="match status" value="1"/>
</dbReference>
<dbReference type="Gene3D" id="1.20.1560.10">
    <property type="entry name" value="ABC transporter type 1, transmembrane domain"/>
    <property type="match status" value="2"/>
</dbReference>
<evidence type="ECO:0000256" key="5">
    <source>
        <dbReference type="ARBA" id="ARBA00022692"/>
    </source>
</evidence>
<dbReference type="InterPro" id="IPR003439">
    <property type="entry name" value="ABC_transporter-like_ATP-bd"/>
</dbReference>
<keyword evidence="10" id="KW-0325">Glycoprotein</keyword>
<dbReference type="PANTHER" id="PTHR24223">
    <property type="entry name" value="ATP-BINDING CASSETTE SUB-FAMILY C"/>
    <property type="match status" value="1"/>
</dbReference>
<comment type="similarity">
    <text evidence="2">Belongs to the ABC transporter superfamily. ABCC family. Conjugate transporter (TC 3.A.1.208) subfamily.</text>
</comment>
<gene>
    <name evidence="14" type="ORF">BDV28DRAFT_157724</name>
</gene>
<dbReference type="Proteomes" id="UP000327118">
    <property type="component" value="Unassembled WGS sequence"/>
</dbReference>
<feature type="domain" description="ABC transporter" evidence="12">
    <location>
        <begin position="1214"/>
        <end position="1450"/>
    </location>
</feature>
<dbReference type="InterPro" id="IPR050173">
    <property type="entry name" value="ABC_transporter_C-like"/>
</dbReference>
<keyword evidence="3" id="KW-0813">Transport</keyword>
<evidence type="ECO:0000256" key="11">
    <source>
        <dbReference type="SAM" id="Phobius"/>
    </source>
</evidence>
<organism evidence="14 15">
    <name type="scientific">Aspergillus coremiiformis</name>
    <dbReference type="NCBI Taxonomy" id="138285"/>
    <lineage>
        <taxon>Eukaryota</taxon>
        <taxon>Fungi</taxon>
        <taxon>Dikarya</taxon>
        <taxon>Ascomycota</taxon>
        <taxon>Pezizomycotina</taxon>
        <taxon>Eurotiomycetes</taxon>
        <taxon>Eurotiomycetidae</taxon>
        <taxon>Eurotiales</taxon>
        <taxon>Aspergillaceae</taxon>
        <taxon>Aspergillus</taxon>
        <taxon>Aspergillus subgen. Circumdati</taxon>
    </lineage>
</organism>
<dbReference type="OrthoDB" id="6500128at2759"/>
<feature type="transmembrane region" description="Helical" evidence="11">
    <location>
        <begin position="1120"/>
        <end position="1141"/>
    </location>
</feature>
<accession>A0A5N6Z985</accession>
<dbReference type="PROSITE" id="PS50893">
    <property type="entry name" value="ABC_TRANSPORTER_2"/>
    <property type="match status" value="2"/>
</dbReference>